<dbReference type="InterPro" id="IPR025667">
    <property type="entry name" value="SprB_repeat"/>
</dbReference>
<dbReference type="NCBIfam" id="TIGR04131">
    <property type="entry name" value="Bac_Flav_CTERM"/>
    <property type="match status" value="1"/>
</dbReference>
<keyword evidence="4" id="KW-1185">Reference proteome</keyword>
<name>A0ABU9HX54_9FLAO</name>
<dbReference type="CDD" id="cd00603">
    <property type="entry name" value="IPT_PCSR"/>
    <property type="match status" value="1"/>
</dbReference>
<dbReference type="Gene3D" id="2.60.40.10">
    <property type="entry name" value="Immunoglobulins"/>
    <property type="match status" value="2"/>
</dbReference>
<gene>
    <name evidence="3" type="ORF">AAEO56_10760</name>
</gene>
<dbReference type="SUPFAM" id="SSF81296">
    <property type="entry name" value="E set domains"/>
    <property type="match status" value="1"/>
</dbReference>
<evidence type="ECO:0000313" key="3">
    <source>
        <dbReference type="EMBL" id="MEL1244742.1"/>
    </source>
</evidence>
<evidence type="ECO:0000256" key="1">
    <source>
        <dbReference type="SAM" id="Phobius"/>
    </source>
</evidence>
<feature type="transmembrane region" description="Helical" evidence="1">
    <location>
        <begin position="7"/>
        <end position="27"/>
    </location>
</feature>
<keyword evidence="1" id="KW-1133">Transmembrane helix</keyword>
<dbReference type="InterPro" id="IPR014756">
    <property type="entry name" value="Ig_E-set"/>
</dbReference>
<dbReference type="InterPro" id="IPR026341">
    <property type="entry name" value="T9SS_type_B"/>
</dbReference>
<proteinExistence type="predicted"/>
<evidence type="ECO:0000313" key="4">
    <source>
        <dbReference type="Proteomes" id="UP001464555"/>
    </source>
</evidence>
<dbReference type="Pfam" id="PF13573">
    <property type="entry name" value="SprB"/>
    <property type="match status" value="1"/>
</dbReference>
<feature type="domain" description="IPT/TIG" evidence="2">
    <location>
        <begin position="30"/>
        <end position="95"/>
    </location>
</feature>
<organism evidence="3 4">
    <name type="scientific">Flavobacterium arundinis</name>
    <dbReference type="NCBI Taxonomy" id="3139143"/>
    <lineage>
        <taxon>Bacteria</taxon>
        <taxon>Pseudomonadati</taxon>
        <taxon>Bacteroidota</taxon>
        <taxon>Flavobacteriia</taxon>
        <taxon>Flavobacteriales</taxon>
        <taxon>Flavobacteriaceae</taxon>
        <taxon>Flavobacterium</taxon>
    </lineage>
</organism>
<dbReference type="EMBL" id="JBBYHR010000005">
    <property type="protein sequence ID" value="MEL1244742.1"/>
    <property type="molecule type" value="Genomic_DNA"/>
</dbReference>
<dbReference type="SUPFAM" id="SSF48726">
    <property type="entry name" value="Immunoglobulin"/>
    <property type="match status" value="1"/>
</dbReference>
<dbReference type="InterPro" id="IPR013783">
    <property type="entry name" value="Ig-like_fold"/>
</dbReference>
<dbReference type="RefSeq" id="WP_341697058.1">
    <property type="nucleotide sequence ID" value="NZ_JBBYHR010000005.1"/>
</dbReference>
<protein>
    <submittedName>
        <fullName evidence="3">Gliding motility-associated C-terminal domain-containing protein</fullName>
    </submittedName>
</protein>
<evidence type="ECO:0000259" key="2">
    <source>
        <dbReference type="Pfam" id="PF01833"/>
    </source>
</evidence>
<dbReference type="Proteomes" id="UP001464555">
    <property type="component" value="Unassembled WGS sequence"/>
</dbReference>
<dbReference type="InterPro" id="IPR036179">
    <property type="entry name" value="Ig-like_dom_sf"/>
</dbReference>
<keyword evidence="1" id="KW-0472">Membrane</keyword>
<reference evidence="3 4" key="1">
    <citation type="submission" date="2024-04" db="EMBL/GenBank/DDBJ databases">
        <title>Flavobacterium sp. DGU11 16S ribosomal RNA gene Genome sequencing and assembly.</title>
        <authorList>
            <person name="Park S."/>
        </authorList>
    </citation>
    <scope>NUCLEOTIDE SEQUENCE [LARGE SCALE GENOMIC DNA]</scope>
    <source>
        <strain evidence="3 4">DGU11</strain>
    </source>
</reference>
<dbReference type="Pfam" id="PF13585">
    <property type="entry name" value="CHU_C"/>
    <property type="match status" value="1"/>
</dbReference>
<dbReference type="Pfam" id="PF01833">
    <property type="entry name" value="TIG"/>
    <property type="match status" value="1"/>
</dbReference>
<comment type="caution">
    <text evidence="3">The sequence shown here is derived from an EMBL/GenBank/DDBJ whole genome shotgun (WGS) entry which is preliminary data.</text>
</comment>
<sequence length="1254" mass="129743">MRKENKLYYFGIMTILIYILGMGASYAQCPVITSFTPASGPANTVVTVTGSNFQSGSGITSAQINGVTVPVFSVISDTEAQITVPATATNGTVTLASAACSGTSGSSFTVLTSDCNAVGPTEIYISELYDHTPLSYGMIELYNPTNSTITFNGQYVLERYGTWNDGSPTNSSYILTLPGSIAPHSTYLVESSQNNDPGCSNVPNASFGSGINADDGIKLKKNSIVIDFARAPDYTGYTVIRKPDAVAPQANNNLADWNTTSSFNCANLGIHNTNMVAPSTITAQPQDETSCEDGQAQFSVVISNTIGFSYQWKMLNAAGAWVNVTNGGNYSGATTATLTVDPASLAMDGTQYYCQITSTGCTLLTNAAELVITPEPVVTIAITEPTCTTPTGSITITPVVGEGLTYQINGGPFQTSATFAGLDPGDYILTIQGPGGCPPVNLDVTIGGTPTAPAVATVITVQPTCATPTGTITVTAPTGTEYTYSINNGPFQPETAFDELDPGTYTITVKNAGGCTSVTGNITINAVPAGPAVATVTTVDPTCTTPTGAITVTAPTGAGFTYNLNGGPFQAETLFDGLTPGTYSITVKNADGCTSVHNNIVINPAPNAPAQAVTTTVQPTCSIPTGSITVTAPTDPGLTYSLNGGPFQTETLFDGLDPGTYTITVKNADGCTSVSSNIFINPAPVVPDAATVTTTQPACTTPTGSITITAPIGAFTYSLNGSPFQTETLFDELAPGTYTVTVKNADGCTSVSNNIVINTVPNAPAPATATTIQPTCITVKGSITVTAPTGAGLTYSLNGGPFQPETLFDTLDPGTYVITVKNADGCTSVSNSIIISPVPNAPAAAATTTVQPICSNPFGSITVTAPIGGVTYSLNGGAFQPETTFANLVPGNYTITVKNTDGCTSVSNTIFINAVPNAPDMATATTVQPTCLATTGSITITAPTGAGYTYSLNGGTFQPETTFSTLDPGTYTITVKNADGCTSVSNNIIIDAVPNAPTTATTTTSQPSCIVPTGTITVTSPTEAGMTYSLNGGAFVTNTTFAGLAPANYTITVKNADGCTSVSAPITISPLPAGPQVTGTQGCRDTTFGRNYVLEGLPLDNSFDVATADFEWRNEQGVVVGNNENTFNVSQYVDANGIDAADFPLQFGLTVTTAAGCESTYTFTVEASFCTIPRGISPNNDTKNDNFDIAGLHARRLAIFNRYGKEVYSRNDYKDEWYGQTDNGDELPTGTYYYVIDTPSESYTGWVYINRQMN</sequence>
<dbReference type="InterPro" id="IPR002909">
    <property type="entry name" value="IPT_dom"/>
</dbReference>
<accession>A0ABU9HX54</accession>
<keyword evidence="1" id="KW-0812">Transmembrane</keyword>